<keyword evidence="2" id="KW-1185">Reference proteome</keyword>
<evidence type="ECO:0000313" key="1">
    <source>
        <dbReference type="EMBL" id="KRK03987.1"/>
    </source>
</evidence>
<name>A0A0R1E728_DROYA</name>
<gene>
    <name evidence="1" type="primary">Dyak\GE28902</name>
    <name evidence="1" type="synonym">GE28902</name>
    <name evidence="1" type="ORF">Dyak_GE28902</name>
</gene>
<reference evidence="1 2" key="2">
    <citation type="journal article" date="2007" name="PLoS Biol.">
        <title>Principles of genome evolution in the Drosophila melanogaster species group.</title>
        <authorList>
            <person name="Ranz J.M."/>
            <person name="Maurin D."/>
            <person name="Chan Y.S."/>
            <person name="von Grotthuss M."/>
            <person name="Hillier L.W."/>
            <person name="Roote J."/>
            <person name="Ashburner M."/>
            <person name="Bergman C.M."/>
        </authorList>
    </citation>
    <scope>NUCLEOTIDE SEQUENCE [LARGE SCALE GENOMIC DNA]</scope>
    <source>
        <strain evidence="2">Tai18E2 / Tucson 14021-0261.01</strain>
    </source>
</reference>
<accession>A0A0R1E728</accession>
<protein>
    <submittedName>
        <fullName evidence="1">Uncharacterized protein</fullName>
    </submittedName>
</protein>
<dbReference type="Proteomes" id="UP000002282">
    <property type="component" value="Chromosome 3R"/>
</dbReference>
<proteinExistence type="predicted"/>
<dbReference type="EMBL" id="CM000160">
    <property type="protein sequence ID" value="KRK03987.1"/>
    <property type="molecule type" value="Genomic_DNA"/>
</dbReference>
<dbReference type="KEGG" id="dya:Dyak_GE28902"/>
<evidence type="ECO:0000313" key="2">
    <source>
        <dbReference type="Proteomes" id="UP000002282"/>
    </source>
</evidence>
<reference evidence="1 2" key="1">
    <citation type="journal article" date="2007" name="Nature">
        <title>Evolution of genes and genomes on the Drosophila phylogeny.</title>
        <authorList>
            <consortium name="Drosophila 12 Genomes Consortium"/>
            <person name="Clark A.G."/>
            <person name="Eisen M.B."/>
            <person name="Smith D.R."/>
            <person name="Bergman C.M."/>
            <person name="Oliver B."/>
            <person name="Markow T.A."/>
            <person name="Kaufman T.C."/>
            <person name="Kellis M."/>
            <person name="Gelbart W."/>
            <person name="Iyer V.N."/>
            <person name="Pollard D.A."/>
            <person name="Sackton T.B."/>
            <person name="Larracuente A.M."/>
            <person name="Singh N.D."/>
            <person name="Abad J.P."/>
            <person name="Abt D.N."/>
            <person name="Adryan B."/>
            <person name="Aguade M."/>
            <person name="Akashi H."/>
            <person name="Anderson W.W."/>
            <person name="Aquadro C.F."/>
            <person name="Ardell D.H."/>
            <person name="Arguello R."/>
            <person name="Artieri C.G."/>
            <person name="Barbash D.A."/>
            <person name="Barker D."/>
            <person name="Barsanti P."/>
            <person name="Batterham P."/>
            <person name="Batzoglou S."/>
            <person name="Begun D."/>
            <person name="Bhutkar A."/>
            <person name="Blanco E."/>
            <person name="Bosak S.A."/>
            <person name="Bradley R.K."/>
            <person name="Brand A.D."/>
            <person name="Brent M.R."/>
            <person name="Brooks A.N."/>
            <person name="Brown R.H."/>
            <person name="Butlin R.K."/>
            <person name="Caggese C."/>
            <person name="Calvi B.R."/>
            <person name="Bernardo de Carvalho A."/>
            <person name="Caspi A."/>
            <person name="Castrezana S."/>
            <person name="Celniker S.E."/>
            <person name="Chang J.L."/>
            <person name="Chapple C."/>
            <person name="Chatterji S."/>
            <person name="Chinwalla A."/>
            <person name="Civetta A."/>
            <person name="Clifton S.W."/>
            <person name="Comeron J.M."/>
            <person name="Costello J.C."/>
            <person name="Coyne J.A."/>
            <person name="Daub J."/>
            <person name="David R.G."/>
            <person name="Delcher A.L."/>
            <person name="Delehaunty K."/>
            <person name="Do C.B."/>
            <person name="Ebling H."/>
            <person name="Edwards K."/>
            <person name="Eickbush T."/>
            <person name="Evans J.D."/>
            <person name="Filipski A."/>
            <person name="Findeiss S."/>
            <person name="Freyhult E."/>
            <person name="Fulton L."/>
            <person name="Fulton R."/>
            <person name="Garcia A.C."/>
            <person name="Gardiner A."/>
            <person name="Garfield D.A."/>
            <person name="Garvin B.E."/>
            <person name="Gibson G."/>
            <person name="Gilbert D."/>
            <person name="Gnerre S."/>
            <person name="Godfrey J."/>
            <person name="Good R."/>
            <person name="Gotea V."/>
            <person name="Gravely B."/>
            <person name="Greenberg A.J."/>
            <person name="Griffiths-Jones S."/>
            <person name="Gross S."/>
            <person name="Guigo R."/>
            <person name="Gustafson E.A."/>
            <person name="Haerty W."/>
            <person name="Hahn M.W."/>
            <person name="Halligan D.L."/>
            <person name="Halpern A.L."/>
            <person name="Halter G.M."/>
            <person name="Han M.V."/>
            <person name="Heger A."/>
            <person name="Hillier L."/>
            <person name="Hinrichs A.S."/>
            <person name="Holmes I."/>
            <person name="Hoskins R.A."/>
            <person name="Hubisz M.J."/>
            <person name="Hultmark D."/>
            <person name="Huntley M.A."/>
            <person name="Jaffe D.B."/>
            <person name="Jagadeeshan S."/>
            <person name="Jeck W.R."/>
            <person name="Johnson J."/>
            <person name="Jones C.D."/>
            <person name="Jordan W.C."/>
            <person name="Karpen G.H."/>
            <person name="Kataoka E."/>
            <person name="Keightley P.D."/>
            <person name="Kheradpour P."/>
            <person name="Kirkness E.F."/>
            <person name="Koerich L.B."/>
            <person name="Kristiansen K."/>
            <person name="Kudrna D."/>
            <person name="Kulathinal R.J."/>
            <person name="Kumar S."/>
            <person name="Kwok R."/>
            <person name="Lander E."/>
            <person name="Langley C.H."/>
            <person name="Lapoint R."/>
            <person name="Lazzaro B.P."/>
            <person name="Lee S.J."/>
            <person name="Levesque L."/>
            <person name="Li R."/>
            <person name="Lin C.F."/>
            <person name="Lin M.F."/>
            <person name="Lindblad-Toh K."/>
            <person name="Llopart A."/>
            <person name="Long M."/>
            <person name="Low L."/>
            <person name="Lozovsky E."/>
            <person name="Lu J."/>
            <person name="Luo M."/>
            <person name="Machado C.A."/>
            <person name="Makalowski W."/>
            <person name="Marzo M."/>
            <person name="Matsuda M."/>
            <person name="Matzkin L."/>
            <person name="McAllister B."/>
            <person name="McBride C.S."/>
            <person name="McKernan B."/>
            <person name="McKernan K."/>
            <person name="Mendez-Lago M."/>
            <person name="Minx P."/>
            <person name="Mollenhauer M.U."/>
            <person name="Montooth K."/>
            <person name="Mount S.M."/>
            <person name="Mu X."/>
            <person name="Myers E."/>
            <person name="Negre B."/>
            <person name="Newfeld S."/>
            <person name="Nielsen R."/>
            <person name="Noor M.A."/>
            <person name="O'Grady P."/>
            <person name="Pachter L."/>
            <person name="Papaceit M."/>
            <person name="Parisi M.J."/>
            <person name="Parisi M."/>
            <person name="Parts L."/>
            <person name="Pedersen J.S."/>
            <person name="Pesole G."/>
            <person name="Phillippy A.M."/>
            <person name="Ponting C.P."/>
            <person name="Pop M."/>
            <person name="Porcelli D."/>
            <person name="Powell J.R."/>
            <person name="Prohaska S."/>
            <person name="Pruitt K."/>
            <person name="Puig M."/>
            <person name="Quesneville H."/>
            <person name="Ram K.R."/>
            <person name="Rand D."/>
            <person name="Rasmussen M.D."/>
            <person name="Reed L.K."/>
            <person name="Reenan R."/>
            <person name="Reily A."/>
            <person name="Remington K.A."/>
            <person name="Rieger T.T."/>
            <person name="Ritchie M.G."/>
            <person name="Robin C."/>
            <person name="Rogers Y.H."/>
            <person name="Rohde C."/>
            <person name="Rozas J."/>
            <person name="Rubenfield M.J."/>
            <person name="Ruiz A."/>
            <person name="Russo S."/>
            <person name="Salzberg S.L."/>
            <person name="Sanchez-Gracia A."/>
            <person name="Saranga D.J."/>
            <person name="Sato H."/>
            <person name="Schaeffer S.W."/>
            <person name="Schatz M.C."/>
            <person name="Schlenke T."/>
            <person name="Schwartz R."/>
            <person name="Segarra C."/>
            <person name="Singh R.S."/>
            <person name="Sirot L."/>
            <person name="Sirota M."/>
            <person name="Sisneros N.B."/>
            <person name="Smith C.D."/>
            <person name="Smith T.F."/>
            <person name="Spieth J."/>
            <person name="Stage D.E."/>
            <person name="Stark A."/>
            <person name="Stephan W."/>
            <person name="Strausberg R.L."/>
            <person name="Strempel S."/>
            <person name="Sturgill D."/>
            <person name="Sutton G."/>
            <person name="Sutton G.G."/>
            <person name="Tao W."/>
            <person name="Teichmann S."/>
            <person name="Tobari Y.N."/>
            <person name="Tomimura Y."/>
            <person name="Tsolas J.M."/>
            <person name="Valente V.L."/>
            <person name="Venter E."/>
            <person name="Venter J.C."/>
            <person name="Vicario S."/>
            <person name="Vieira F.G."/>
            <person name="Vilella A.J."/>
            <person name="Villasante A."/>
            <person name="Walenz B."/>
            <person name="Wang J."/>
            <person name="Wasserman M."/>
            <person name="Watts T."/>
            <person name="Wilson D."/>
            <person name="Wilson R.K."/>
            <person name="Wing R.A."/>
            <person name="Wolfner M.F."/>
            <person name="Wong A."/>
            <person name="Wong G.K."/>
            <person name="Wu C.I."/>
            <person name="Wu G."/>
            <person name="Yamamoto D."/>
            <person name="Yang H.P."/>
            <person name="Yang S.P."/>
            <person name="Yorke J.A."/>
            <person name="Yoshida K."/>
            <person name="Zdobnov E."/>
            <person name="Zhang P."/>
            <person name="Zhang Y."/>
            <person name="Zimin A.V."/>
            <person name="Baldwin J."/>
            <person name="Abdouelleil A."/>
            <person name="Abdulkadir J."/>
            <person name="Abebe A."/>
            <person name="Abera B."/>
            <person name="Abreu J."/>
            <person name="Acer S.C."/>
            <person name="Aftuck L."/>
            <person name="Alexander A."/>
            <person name="An P."/>
            <person name="Anderson E."/>
            <person name="Anderson S."/>
            <person name="Arachi H."/>
            <person name="Azer M."/>
            <person name="Bachantsang P."/>
            <person name="Barry A."/>
            <person name="Bayul T."/>
            <person name="Berlin A."/>
            <person name="Bessette D."/>
            <person name="Bloom T."/>
            <person name="Blye J."/>
            <person name="Boguslavskiy L."/>
            <person name="Bonnet C."/>
            <person name="Boukhgalter B."/>
            <person name="Bourzgui I."/>
            <person name="Brown A."/>
            <person name="Cahill P."/>
            <person name="Channer S."/>
            <person name="Cheshatsang Y."/>
            <person name="Chuda L."/>
            <person name="Citroen M."/>
            <person name="Collymore A."/>
            <person name="Cooke P."/>
            <person name="Costello M."/>
            <person name="D'Aco K."/>
            <person name="Daza R."/>
            <person name="De Haan G."/>
            <person name="DeGray S."/>
            <person name="DeMaso C."/>
            <person name="Dhargay N."/>
            <person name="Dooley K."/>
            <person name="Dooley E."/>
            <person name="Doricent M."/>
            <person name="Dorje P."/>
            <person name="Dorjee K."/>
            <person name="Dupes A."/>
            <person name="Elong R."/>
            <person name="Falk J."/>
            <person name="Farina A."/>
            <person name="Faro S."/>
            <person name="Ferguson D."/>
            <person name="Fisher S."/>
            <person name="Foley C.D."/>
            <person name="Franke A."/>
            <person name="Friedrich D."/>
            <person name="Gadbois L."/>
            <person name="Gearin G."/>
            <person name="Gearin C.R."/>
            <person name="Giannoukos G."/>
            <person name="Goode T."/>
            <person name="Graham J."/>
            <person name="Grandbois E."/>
            <person name="Grewal S."/>
            <person name="Gyaltsen K."/>
            <person name="Hafez N."/>
            <person name="Hagos B."/>
            <person name="Hall J."/>
            <person name="Henson C."/>
            <person name="Hollinger A."/>
            <person name="Honan T."/>
            <person name="Huard M.D."/>
            <person name="Hughes L."/>
            <person name="Hurhula B."/>
            <person name="Husby M.E."/>
            <person name="Kamat A."/>
            <person name="Kanga B."/>
            <person name="Kashin S."/>
            <person name="Khazanovich D."/>
            <person name="Kisner P."/>
            <person name="Lance K."/>
            <person name="Lara M."/>
            <person name="Lee W."/>
            <person name="Lennon N."/>
            <person name="Letendre F."/>
            <person name="LeVine R."/>
            <person name="Lipovsky A."/>
            <person name="Liu X."/>
            <person name="Liu J."/>
            <person name="Liu S."/>
            <person name="Lokyitsang T."/>
            <person name="Lokyitsang Y."/>
            <person name="Lubonja R."/>
            <person name="Lui A."/>
            <person name="MacDonald P."/>
            <person name="Magnisalis V."/>
            <person name="Maru K."/>
            <person name="Matthews C."/>
            <person name="McCusker W."/>
            <person name="McDonough S."/>
            <person name="Mehta T."/>
            <person name="Meldrim J."/>
            <person name="Meneus L."/>
            <person name="Mihai O."/>
            <person name="Mihalev A."/>
            <person name="Mihova T."/>
            <person name="Mittelman R."/>
            <person name="Mlenga V."/>
            <person name="Montmayeur A."/>
            <person name="Mulrain L."/>
            <person name="Navidi A."/>
            <person name="Naylor J."/>
            <person name="Negash T."/>
            <person name="Nguyen T."/>
            <person name="Nguyen N."/>
            <person name="Nicol R."/>
            <person name="Norbu C."/>
            <person name="Norbu N."/>
            <person name="Novod N."/>
            <person name="O'Neill B."/>
            <person name="Osman S."/>
            <person name="Markiewicz E."/>
            <person name="Oyono O.L."/>
            <person name="Patti C."/>
            <person name="Phunkhang P."/>
            <person name="Pierre F."/>
            <person name="Priest M."/>
            <person name="Raghuraman S."/>
            <person name="Rege F."/>
            <person name="Reyes R."/>
            <person name="Rise C."/>
            <person name="Rogov P."/>
            <person name="Ross K."/>
            <person name="Ryan E."/>
            <person name="Settipalli S."/>
            <person name="Shea T."/>
            <person name="Sherpa N."/>
            <person name="Shi L."/>
            <person name="Shih D."/>
            <person name="Sparrow T."/>
            <person name="Spaulding J."/>
            <person name="Stalker J."/>
            <person name="Stange-Thomann N."/>
            <person name="Stavropoulos S."/>
            <person name="Stone C."/>
            <person name="Strader C."/>
            <person name="Tesfaye S."/>
            <person name="Thomson T."/>
            <person name="Thoulutsang Y."/>
            <person name="Thoulutsang D."/>
            <person name="Topham K."/>
            <person name="Topping I."/>
            <person name="Tsamla T."/>
            <person name="Vassiliev H."/>
            <person name="Vo A."/>
            <person name="Wangchuk T."/>
            <person name="Wangdi T."/>
            <person name="Weiand M."/>
            <person name="Wilkinson J."/>
            <person name="Wilson A."/>
            <person name="Yadav S."/>
            <person name="Young G."/>
            <person name="Yu Q."/>
            <person name="Zembek L."/>
            <person name="Zhong D."/>
            <person name="Zimmer A."/>
            <person name="Zwirko Z."/>
            <person name="Jaffe D.B."/>
            <person name="Alvarez P."/>
            <person name="Brockman W."/>
            <person name="Butler J."/>
            <person name="Chin C."/>
            <person name="Gnerre S."/>
            <person name="Grabherr M."/>
            <person name="Kleber M."/>
            <person name="Mauceli E."/>
            <person name="MacCallum I."/>
        </authorList>
    </citation>
    <scope>NUCLEOTIDE SEQUENCE [LARGE SCALE GENOMIC DNA]</scope>
    <source>
        <strain evidence="2">Tai18E2 / Tucson 14021-0261.01</strain>
    </source>
</reference>
<sequence length="84" mass="9769">MCEYVKAHIYLPEWMTSDYKNPSWRANPTEPMHLRCSCKCNISLSLMHVRLSFKHSLTQDYICKYSNEKKLLGLTSLAPVGQCE</sequence>
<dbReference type="AlphaFoldDB" id="A0A0R1E728"/>
<organism evidence="1 2">
    <name type="scientific">Drosophila yakuba</name>
    <name type="common">Fruit fly</name>
    <dbReference type="NCBI Taxonomy" id="7245"/>
    <lineage>
        <taxon>Eukaryota</taxon>
        <taxon>Metazoa</taxon>
        <taxon>Ecdysozoa</taxon>
        <taxon>Arthropoda</taxon>
        <taxon>Hexapoda</taxon>
        <taxon>Insecta</taxon>
        <taxon>Pterygota</taxon>
        <taxon>Neoptera</taxon>
        <taxon>Endopterygota</taxon>
        <taxon>Diptera</taxon>
        <taxon>Brachycera</taxon>
        <taxon>Muscomorpha</taxon>
        <taxon>Ephydroidea</taxon>
        <taxon>Drosophilidae</taxon>
        <taxon>Drosophila</taxon>
        <taxon>Sophophora</taxon>
    </lineage>
</organism>